<dbReference type="PROSITE" id="PS51087">
    <property type="entry name" value="APAG"/>
    <property type="match status" value="1"/>
</dbReference>
<dbReference type="PANTHER" id="PTHR14289">
    <property type="entry name" value="F-BOX ONLY PROTEIN 3"/>
    <property type="match status" value="1"/>
</dbReference>
<dbReference type="Gene3D" id="2.60.40.1470">
    <property type="entry name" value="ApaG domain"/>
    <property type="match status" value="1"/>
</dbReference>
<organism evidence="2 3">
    <name type="scientific">Pipistrellus kuhlii</name>
    <name type="common">Kuhl's pipistrelle</name>
    <dbReference type="NCBI Taxonomy" id="59472"/>
    <lineage>
        <taxon>Eukaryota</taxon>
        <taxon>Metazoa</taxon>
        <taxon>Chordata</taxon>
        <taxon>Craniata</taxon>
        <taxon>Vertebrata</taxon>
        <taxon>Euteleostomi</taxon>
        <taxon>Mammalia</taxon>
        <taxon>Eutheria</taxon>
        <taxon>Laurasiatheria</taxon>
        <taxon>Chiroptera</taxon>
        <taxon>Yangochiroptera</taxon>
        <taxon>Vespertilionidae</taxon>
        <taxon>Pipistrellus</taxon>
    </lineage>
</organism>
<dbReference type="GO" id="GO:0070987">
    <property type="term" value="P:error-free translesion synthesis"/>
    <property type="evidence" value="ECO:0007669"/>
    <property type="project" value="TreeGrafter"/>
</dbReference>
<dbReference type="GO" id="GO:0042645">
    <property type="term" value="C:mitochondrial nucleoid"/>
    <property type="evidence" value="ECO:0007669"/>
    <property type="project" value="TreeGrafter"/>
</dbReference>
<evidence type="ECO:0000259" key="1">
    <source>
        <dbReference type="PROSITE" id="PS51087"/>
    </source>
</evidence>
<comment type="caution">
    <text evidence="2">The sequence shown here is derived from an EMBL/GenBank/DDBJ whole genome shotgun (WGS) entry which is preliminary data.</text>
</comment>
<dbReference type="AlphaFoldDB" id="A0A7J7SMN8"/>
<sequence>MMTAGPSMPSQAWTMSAMKTSSPIPPLTRFPSSTSSLKGFFSMIRQKEAQNSHVYWWRYCIRLENLDSDVVQLRERHWRIFSLSGTLETVRGRGVVGREPVLSKEQPAFQYSSHVSLQASSGHMWGTFRFERPDGSHFDVRIPPFSLESNKDEKTPPSGLHW</sequence>
<dbReference type="Pfam" id="PF04379">
    <property type="entry name" value="DUF525"/>
    <property type="match status" value="1"/>
</dbReference>
<evidence type="ECO:0000313" key="2">
    <source>
        <dbReference type="EMBL" id="KAF6289691.1"/>
    </source>
</evidence>
<reference evidence="2 3" key="1">
    <citation type="journal article" date="2020" name="Nature">
        <title>Six reference-quality genomes reveal evolution of bat adaptations.</title>
        <authorList>
            <person name="Jebb D."/>
            <person name="Huang Z."/>
            <person name="Pippel M."/>
            <person name="Hughes G.M."/>
            <person name="Lavrichenko K."/>
            <person name="Devanna P."/>
            <person name="Winkler S."/>
            <person name="Jermiin L.S."/>
            <person name="Skirmuntt E.C."/>
            <person name="Katzourakis A."/>
            <person name="Burkitt-Gray L."/>
            <person name="Ray D.A."/>
            <person name="Sullivan K.A.M."/>
            <person name="Roscito J.G."/>
            <person name="Kirilenko B.M."/>
            <person name="Davalos L.M."/>
            <person name="Corthals A.P."/>
            <person name="Power M.L."/>
            <person name="Jones G."/>
            <person name="Ransome R.D."/>
            <person name="Dechmann D.K.N."/>
            <person name="Locatelli A.G."/>
            <person name="Puechmaille S.J."/>
            <person name="Fedrigo O."/>
            <person name="Jarvis E.D."/>
            <person name="Hiller M."/>
            <person name="Vernes S.C."/>
            <person name="Myers E.W."/>
            <person name="Teeling E.C."/>
        </authorList>
    </citation>
    <scope>NUCLEOTIDE SEQUENCE [LARGE SCALE GENOMIC DNA]</scope>
    <source>
        <strain evidence="2">MPipKuh1</strain>
        <tissue evidence="2">Flight muscle</tissue>
    </source>
</reference>
<gene>
    <name evidence="2" type="ORF">mPipKuh1_013814</name>
</gene>
<dbReference type="InterPro" id="IPR007474">
    <property type="entry name" value="ApaG_domain"/>
</dbReference>
<keyword evidence="3" id="KW-1185">Reference proteome</keyword>
<proteinExistence type="predicted"/>
<dbReference type="Proteomes" id="UP000558488">
    <property type="component" value="Unassembled WGS sequence"/>
</dbReference>
<protein>
    <submittedName>
        <fullName evidence="2">DNA polymerase delta interacting protein 2</fullName>
    </submittedName>
</protein>
<name>A0A7J7SMN8_PIPKU</name>
<dbReference type="EMBL" id="JACAGB010000039">
    <property type="protein sequence ID" value="KAF6289691.1"/>
    <property type="molecule type" value="Genomic_DNA"/>
</dbReference>
<dbReference type="PANTHER" id="PTHR14289:SF16">
    <property type="entry name" value="POLYMERASE DELTA-INTERACTING PROTEIN 2"/>
    <property type="match status" value="1"/>
</dbReference>
<feature type="domain" description="ApaG" evidence="1">
    <location>
        <begin position="29"/>
        <end position="154"/>
    </location>
</feature>
<evidence type="ECO:0000313" key="3">
    <source>
        <dbReference type="Proteomes" id="UP000558488"/>
    </source>
</evidence>
<dbReference type="SUPFAM" id="SSF110069">
    <property type="entry name" value="ApaG-like"/>
    <property type="match status" value="1"/>
</dbReference>
<accession>A0A7J7SMN8</accession>
<dbReference type="InterPro" id="IPR036767">
    <property type="entry name" value="ApaG_sf"/>
</dbReference>
<dbReference type="GO" id="GO:0005634">
    <property type="term" value="C:nucleus"/>
    <property type="evidence" value="ECO:0007669"/>
    <property type="project" value="TreeGrafter"/>
</dbReference>